<name>A0ABW0W2S1_9BACL</name>
<organism evidence="2 3">
    <name type="scientific">Paenibacillus solisilvae</name>
    <dbReference type="NCBI Taxonomy" id="2486751"/>
    <lineage>
        <taxon>Bacteria</taxon>
        <taxon>Bacillati</taxon>
        <taxon>Bacillota</taxon>
        <taxon>Bacilli</taxon>
        <taxon>Bacillales</taxon>
        <taxon>Paenibacillaceae</taxon>
        <taxon>Paenibacillus</taxon>
    </lineage>
</organism>
<feature type="transmembrane region" description="Helical" evidence="1">
    <location>
        <begin position="20"/>
        <end position="41"/>
    </location>
</feature>
<gene>
    <name evidence="2" type="ORF">ACFPYJ_24265</name>
</gene>
<feature type="transmembrane region" description="Helical" evidence="1">
    <location>
        <begin position="53"/>
        <end position="70"/>
    </location>
</feature>
<dbReference type="RefSeq" id="WP_379190807.1">
    <property type="nucleotide sequence ID" value="NZ_JBHSOW010000092.1"/>
</dbReference>
<dbReference type="InterPro" id="IPR045385">
    <property type="entry name" value="DUF6526"/>
</dbReference>
<evidence type="ECO:0000256" key="1">
    <source>
        <dbReference type="SAM" id="Phobius"/>
    </source>
</evidence>
<accession>A0ABW0W2S1</accession>
<dbReference type="Pfam" id="PF20136">
    <property type="entry name" value="DUF6526"/>
    <property type="match status" value="1"/>
</dbReference>
<keyword evidence="3" id="KW-1185">Reference proteome</keyword>
<dbReference type="EMBL" id="JBHSOW010000092">
    <property type="protein sequence ID" value="MFC5652175.1"/>
    <property type="molecule type" value="Genomic_DNA"/>
</dbReference>
<reference evidence="3" key="1">
    <citation type="journal article" date="2019" name="Int. J. Syst. Evol. Microbiol.">
        <title>The Global Catalogue of Microorganisms (GCM) 10K type strain sequencing project: providing services to taxonomists for standard genome sequencing and annotation.</title>
        <authorList>
            <consortium name="The Broad Institute Genomics Platform"/>
            <consortium name="The Broad Institute Genome Sequencing Center for Infectious Disease"/>
            <person name="Wu L."/>
            <person name="Ma J."/>
        </authorList>
    </citation>
    <scope>NUCLEOTIDE SEQUENCE [LARGE SCALE GENOMIC DNA]</scope>
    <source>
        <strain evidence="3">CGMCC 1.3240</strain>
    </source>
</reference>
<keyword evidence="1" id="KW-1133">Transmembrane helix</keyword>
<keyword evidence="1" id="KW-0812">Transmembrane</keyword>
<comment type="caution">
    <text evidence="2">The sequence shown here is derived from an EMBL/GenBank/DDBJ whole genome shotgun (WGS) entry which is preliminary data.</text>
</comment>
<protein>
    <submittedName>
        <fullName evidence="2">DUF6526 family protein</fullName>
    </submittedName>
</protein>
<keyword evidence="1" id="KW-0472">Membrane</keyword>
<evidence type="ECO:0000313" key="3">
    <source>
        <dbReference type="Proteomes" id="UP001596047"/>
    </source>
</evidence>
<evidence type="ECO:0000313" key="2">
    <source>
        <dbReference type="EMBL" id="MFC5652175.1"/>
    </source>
</evidence>
<proteinExistence type="predicted"/>
<sequence length="149" mass="17138">MNPVSQPSQSYQTHKRFDPLYHYVLTLLTAGVLALTLIQLIQAIRSDAPLRQPVISFLLALIAVIIFIRLRGYATKVQDRAIAAEEQLRYYVLSGKRFDDKLTIKQILALRFASDEEYLPLAERAAKEQLTPDQIKQAITSWRPDHYRV</sequence>
<dbReference type="Proteomes" id="UP001596047">
    <property type="component" value="Unassembled WGS sequence"/>
</dbReference>